<accession>A0A7V3YFJ7</accession>
<dbReference type="PANTHER" id="PTHR43155:SF1">
    <property type="entry name" value="3'3'-CGAMP-SPECIFIC PHOSPHODIESTERASE 1"/>
    <property type="match status" value="1"/>
</dbReference>
<gene>
    <name evidence="2" type="ORF">ENV30_02495</name>
</gene>
<protein>
    <submittedName>
        <fullName evidence="2">HD domain-containing protein</fullName>
    </submittedName>
</protein>
<dbReference type="SMART" id="SM00471">
    <property type="entry name" value="HDc"/>
    <property type="match status" value="2"/>
</dbReference>
<dbReference type="Pfam" id="PF13487">
    <property type="entry name" value="HD_5"/>
    <property type="match status" value="1"/>
</dbReference>
<name>A0A7V3YFJ7_9BACT</name>
<dbReference type="InterPro" id="IPR006674">
    <property type="entry name" value="HD_domain"/>
</dbReference>
<dbReference type="PANTHER" id="PTHR43155">
    <property type="entry name" value="CYCLIC DI-GMP PHOSPHODIESTERASE PA4108-RELATED"/>
    <property type="match status" value="1"/>
</dbReference>
<dbReference type="InterPro" id="IPR037522">
    <property type="entry name" value="HD_GYP_dom"/>
</dbReference>
<reference evidence="2" key="1">
    <citation type="journal article" date="2020" name="mSystems">
        <title>Genome- and Community-Level Interaction Insights into Carbon Utilization and Element Cycling Functions of Hydrothermarchaeota in Hydrothermal Sediment.</title>
        <authorList>
            <person name="Zhou Z."/>
            <person name="Liu Y."/>
            <person name="Xu W."/>
            <person name="Pan J."/>
            <person name="Luo Z.H."/>
            <person name="Li M."/>
        </authorList>
    </citation>
    <scope>NUCLEOTIDE SEQUENCE [LARGE SCALE GENOMIC DNA]</scope>
    <source>
        <strain evidence="2">SpSt-747</strain>
    </source>
</reference>
<proteinExistence type="predicted"/>
<dbReference type="AlphaFoldDB" id="A0A7V3YFJ7"/>
<organism evidence="2">
    <name type="scientific">Candidatus Caldatribacterium californiense</name>
    <dbReference type="NCBI Taxonomy" id="1454726"/>
    <lineage>
        <taxon>Bacteria</taxon>
        <taxon>Pseudomonadati</taxon>
        <taxon>Atribacterota</taxon>
        <taxon>Atribacteria</taxon>
        <taxon>Atribacterales</taxon>
        <taxon>Candidatus Caldatribacteriaceae</taxon>
        <taxon>Candidatus Caldatribacterium</taxon>
    </lineage>
</organism>
<comment type="caution">
    <text evidence="2">The sequence shown here is derived from an EMBL/GenBank/DDBJ whole genome shotgun (WGS) entry which is preliminary data.</text>
</comment>
<dbReference type="EMBL" id="DTFV01000040">
    <property type="protein sequence ID" value="HGI30174.1"/>
    <property type="molecule type" value="Genomic_DNA"/>
</dbReference>
<sequence>MAVEDRNITCTTQEKAGDSCCGIPLLGFVLCLAEMVDLVNRRLLEHHLKVAYLAFRFGEVLGFSERSLGDLLLGGLLHDIGAFSLWERLDALHFEFHNPHHHAFVAYLLLKDFAPFASLAEIVRYHHVPWEEGRGGTVPLESHVIHFADRVSITCSFRKDPLGEIREKEPFLRSFVPRLFHPEVFEAFRKLLSRDYVWFDLASPHLRRIVHDLIPSGRLCLNTEDFLRFCQVVAHLIDFRSAFTATHSAGVARTAHRLGELTGLPQSKHVLLFAAGLLHDLGKIAIPVEILEKPGPLTEKEMHIMKSHAYHTFMALSWIQGLRDVAFWASEHHERCNGRGYPFGRTEEELLFESRLLAVADVFVALSEDRPYRPALGPRRIREILENMASSKSLDVDIVGVLLDHFDEVRASCREVQEQSALEYAAFRQEIVRFAG</sequence>
<dbReference type="Gene3D" id="1.10.3210.10">
    <property type="entry name" value="Hypothetical protein af1432"/>
    <property type="match status" value="2"/>
</dbReference>
<evidence type="ECO:0000259" key="1">
    <source>
        <dbReference type="PROSITE" id="PS51832"/>
    </source>
</evidence>
<dbReference type="SUPFAM" id="SSF109604">
    <property type="entry name" value="HD-domain/PDEase-like"/>
    <property type="match status" value="2"/>
</dbReference>
<dbReference type="Pfam" id="PF01966">
    <property type="entry name" value="HD"/>
    <property type="match status" value="1"/>
</dbReference>
<dbReference type="PROSITE" id="PS51832">
    <property type="entry name" value="HD_GYP"/>
    <property type="match status" value="1"/>
</dbReference>
<dbReference type="CDD" id="cd00077">
    <property type="entry name" value="HDc"/>
    <property type="match status" value="2"/>
</dbReference>
<dbReference type="InterPro" id="IPR003607">
    <property type="entry name" value="HD/PDEase_dom"/>
</dbReference>
<evidence type="ECO:0000313" key="2">
    <source>
        <dbReference type="EMBL" id="HGI30174.1"/>
    </source>
</evidence>
<feature type="domain" description="HD-GYP" evidence="1">
    <location>
        <begin position="222"/>
        <end position="418"/>
    </location>
</feature>